<evidence type="ECO:0000313" key="5">
    <source>
        <dbReference type="Proteomes" id="UP000595140"/>
    </source>
</evidence>
<dbReference type="Pfam" id="PF00271">
    <property type="entry name" value="Helicase_C"/>
    <property type="match status" value="1"/>
</dbReference>
<dbReference type="CDD" id="cd18793">
    <property type="entry name" value="SF2_C_SNF"/>
    <property type="match status" value="1"/>
</dbReference>
<keyword evidence="5" id="KW-1185">Reference proteome</keyword>
<proteinExistence type="predicted"/>
<evidence type="ECO:0000256" key="1">
    <source>
        <dbReference type="ARBA" id="ARBA00004474"/>
    </source>
</evidence>
<dbReference type="SMART" id="SM00490">
    <property type="entry name" value="HELICc"/>
    <property type="match status" value="1"/>
</dbReference>
<accession>A0A484MJM3</accession>
<dbReference type="Gene3D" id="3.40.50.300">
    <property type="entry name" value="P-loop containing nucleotide triphosphate hydrolases"/>
    <property type="match status" value="1"/>
</dbReference>
<gene>
    <name evidence="4" type="ORF">CCAM_LOCUS30485</name>
</gene>
<dbReference type="InterPro" id="IPR027417">
    <property type="entry name" value="P-loop_NTPase"/>
</dbReference>
<dbReference type="GO" id="GO:0031297">
    <property type="term" value="P:replication fork processing"/>
    <property type="evidence" value="ECO:0007669"/>
    <property type="project" value="TreeGrafter"/>
</dbReference>
<dbReference type="GO" id="GO:0043596">
    <property type="term" value="C:nuclear replication fork"/>
    <property type="evidence" value="ECO:0007669"/>
    <property type="project" value="TreeGrafter"/>
</dbReference>
<dbReference type="OrthoDB" id="1742705at2759"/>
<dbReference type="Proteomes" id="UP000595140">
    <property type="component" value="Unassembled WGS sequence"/>
</dbReference>
<dbReference type="PANTHER" id="PTHR45766">
    <property type="entry name" value="DNA ANNEALING HELICASE AND ENDONUCLEASE ZRANB3 FAMILY MEMBER"/>
    <property type="match status" value="1"/>
</dbReference>
<dbReference type="AlphaFoldDB" id="A0A484MJM3"/>
<name>A0A484MJM3_9ASTE</name>
<dbReference type="SUPFAM" id="SSF52540">
    <property type="entry name" value="P-loop containing nucleoside triphosphate hydrolases"/>
    <property type="match status" value="1"/>
</dbReference>
<dbReference type="GO" id="GO:0009536">
    <property type="term" value="C:plastid"/>
    <property type="evidence" value="ECO:0007669"/>
    <property type="project" value="UniProtKB-SubCell"/>
</dbReference>
<reference evidence="4 5" key="1">
    <citation type="submission" date="2018-04" db="EMBL/GenBank/DDBJ databases">
        <authorList>
            <person name="Vogel A."/>
        </authorList>
    </citation>
    <scope>NUCLEOTIDE SEQUENCE [LARGE SCALE GENOMIC DNA]</scope>
</reference>
<dbReference type="GO" id="GO:0016787">
    <property type="term" value="F:hydrolase activity"/>
    <property type="evidence" value="ECO:0007669"/>
    <property type="project" value="UniProtKB-KW"/>
</dbReference>
<evidence type="ECO:0000259" key="3">
    <source>
        <dbReference type="PROSITE" id="PS51194"/>
    </source>
</evidence>
<sequence length="194" mass="21782">MTLQRLTVLSDLCKDAEDFSKGTGLEELHMLLKQTVMIRRLKEHVLVQLPPKRRQIIRLVLKKSDIAYAVALTEVASCSSHKMIIFAHHHKVLDGVQEFVSEKGISYVRIDGHTPAYDRQSAIQSFQSSKELKIAIIGILVGGSGLNLSAAQNVVFLELPKEPAHMQQAEDRAHRRGQKNAVNIYIFCAKEKLC</sequence>
<feature type="domain" description="Helicase C-terminal" evidence="3">
    <location>
        <begin position="71"/>
        <end position="194"/>
    </location>
</feature>
<dbReference type="InterPro" id="IPR049730">
    <property type="entry name" value="SNF2/RAD54-like_C"/>
</dbReference>
<dbReference type="InterPro" id="IPR001650">
    <property type="entry name" value="Helicase_C-like"/>
</dbReference>
<dbReference type="PANTHER" id="PTHR45766:SF5">
    <property type="entry name" value="SNF2 DOMAIN-CONTAINING PROTEIN _ HELICASE DOMAIN-CONTAINING PROTEIN _ HNH ENDONUCLEASE DOMAIN-CONTAINING PROTEIN"/>
    <property type="match status" value="1"/>
</dbReference>
<keyword evidence="2" id="KW-0378">Hydrolase</keyword>
<evidence type="ECO:0000313" key="4">
    <source>
        <dbReference type="EMBL" id="VFQ88709.1"/>
    </source>
</evidence>
<dbReference type="GO" id="GO:0006281">
    <property type="term" value="P:DNA repair"/>
    <property type="evidence" value="ECO:0007669"/>
    <property type="project" value="TreeGrafter"/>
</dbReference>
<protein>
    <recommendedName>
        <fullName evidence="3">Helicase C-terminal domain-containing protein</fullName>
    </recommendedName>
</protein>
<dbReference type="PROSITE" id="PS51194">
    <property type="entry name" value="HELICASE_CTER"/>
    <property type="match status" value="1"/>
</dbReference>
<comment type="subcellular location">
    <subcellularLocation>
        <location evidence="1">Plastid</location>
    </subcellularLocation>
</comment>
<dbReference type="EMBL" id="OOIL02003636">
    <property type="protein sequence ID" value="VFQ88709.1"/>
    <property type="molecule type" value="Genomic_DNA"/>
</dbReference>
<organism evidence="4 5">
    <name type="scientific">Cuscuta campestris</name>
    <dbReference type="NCBI Taxonomy" id="132261"/>
    <lineage>
        <taxon>Eukaryota</taxon>
        <taxon>Viridiplantae</taxon>
        <taxon>Streptophyta</taxon>
        <taxon>Embryophyta</taxon>
        <taxon>Tracheophyta</taxon>
        <taxon>Spermatophyta</taxon>
        <taxon>Magnoliopsida</taxon>
        <taxon>eudicotyledons</taxon>
        <taxon>Gunneridae</taxon>
        <taxon>Pentapetalae</taxon>
        <taxon>asterids</taxon>
        <taxon>lamiids</taxon>
        <taxon>Solanales</taxon>
        <taxon>Convolvulaceae</taxon>
        <taxon>Cuscuteae</taxon>
        <taxon>Cuscuta</taxon>
        <taxon>Cuscuta subgen. Grammica</taxon>
        <taxon>Cuscuta sect. Cleistogrammica</taxon>
    </lineage>
</organism>
<dbReference type="GO" id="GO:0004520">
    <property type="term" value="F:DNA endonuclease activity"/>
    <property type="evidence" value="ECO:0007669"/>
    <property type="project" value="TreeGrafter"/>
</dbReference>
<evidence type="ECO:0000256" key="2">
    <source>
        <dbReference type="ARBA" id="ARBA00022801"/>
    </source>
</evidence>